<keyword evidence="7" id="KW-0206">Cytoskeleton</keyword>
<dbReference type="GO" id="GO:0060271">
    <property type="term" value="P:cilium assembly"/>
    <property type="evidence" value="ECO:0007669"/>
    <property type="project" value="TreeGrafter"/>
</dbReference>
<protein>
    <submittedName>
        <fullName evidence="10">Uncharacterized protein</fullName>
    </submittedName>
</protein>
<accession>E1F779</accession>
<feature type="region of interest" description="Disordered" evidence="9">
    <location>
        <begin position="677"/>
        <end position="698"/>
    </location>
</feature>
<dbReference type="Proteomes" id="UP000008974">
    <property type="component" value="Unassembled WGS sequence"/>
</dbReference>
<dbReference type="PANTHER" id="PTHR14885">
    <property type="entry name" value="CILIA- AND FLAGELLA-ASSOCIATED PROTEIN 43-RELATED"/>
    <property type="match status" value="1"/>
</dbReference>
<reference evidence="10 11" key="1">
    <citation type="journal article" date="2010" name="BMC Genomics">
        <title>Genome analysis and comparative genomics of a Giardia intestinalis assemblage E isolate.</title>
        <authorList>
            <person name="Jerlstrom-Hultqvist J."/>
            <person name="Franzen O."/>
            <person name="Ankarklev J."/>
            <person name="Xu F."/>
            <person name="Nohynkova E."/>
            <person name="Andersson J.O."/>
            <person name="Svard S.G."/>
            <person name="Andersson B."/>
        </authorList>
    </citation>
    <scope>NUCLEOTIDE SEQUENCE [LARGE SCALE GENOMIC DNA]</scope>
    <source>
        <strain evidence="10 11">P15</strain>
    </source>
</reference>
<proteinExistence type="predicted"/>
<evidence type="ECO:0000256" key="1">
    <source>
        <dbReference type="ARBA" id="ARBA00004138"/>
    </source>
</evidence>
<evidence type="ECO:0000256" key="9">
    <source>
        <dbReference type="SAM" id="MobiDB-lite"/>
    </source>
</evidence>
<sequence length="966" mass="106900">MTSESLLSQMYTGEELFHCHDRTFYAKGATVYVLNEDGSTIPFYTNGAGKIDALVIAEGVQYLFLAYTKLATSSIDVIGLETKTLIHTYQLPPDVTYISRMAISADNQVLAFITALPREVLYVMRLNHMNTALISAQLDLSSNRALLSFSADEVARPGSLSSSRLSSWIGLSFCPEGHALICISHRVSLLVTFHFTAQFCYLVARQVGLNLRSSKRALTAADFISSNYINSLDPQDIRGTGEFTDFSLSDHQVEPSSAEQYIVSQQYGGSGLPMGKKTSQKLSSPDGDWSVHSEDEVSTLLQNVYSQSVDTSDRLHHDPLELLPLVSTYCSLDHNASTNPTDFSAISISTTMYSHFYSIDKVLDDETDELEDYFLFPSGLRTTDPLAILTSLIKVHNFNLMDIRKVFHFTGSHAWIPKQSVCLIVCRNMGILAVVVPDFKYIYSSESRKAVTMGSFIFPPPPKTAFLITDYGTNDPAFDISTWVSAPDNLLGLGDGISNRYLSKYKTVPSLPLNSWYLGDRRLMSISSSVYLKADNQTIDTYSSNHDLTAPPEPGSNITVSPDGELPNEEAQDYKSHVLILCGFGDSTVKWFSLPLSAETASSNTGDIVAPICTYTYASLGPVRYMTMVHLTDRSVYYQKGNSFHNVVCLCLFSEVFAYLPAHVLLGNSRAASSRSLTDQQPVIDQDPRDEDDTSQQLDVRDYSIISPNKPAILCTIVSSLAYRGENLRATHFRSLINIKIMASLEVNRGALSHNAHRLIIYALSKYNSGVLIDCRNKHTARADNGSHRSIKPKTLKADLKEPSCSSNLFISVSDYVPLVTVCKPISPSPFACNTVRNSVAFLSFPMSALAPQKAEVLQKDQSTLQSGSLKVGKSLHCAYIGTLDCGRLYMLFADEQRRVYTHYFSCRIPMSIMDNTWTVPDPICSIISLQESKFVITGHASGYIRIFSSGFPRNRTNKDSYQSIG</sequence>
<dbReference type="AlphaFoldDB" id="E1F779"/>
<evidence type="ECO:0000256" key="6">
    <source>
        <dbReference type="ARBA" id="ARBA00023054"/>
    </source>
</evidence>
<organism evidence="10 11">
    <name type="scientific">Giardia intestinalis (strain P15)</name>
    <name type="common">Giardia lamblia</name>
    <dbReference type="NCBI Taxonomy" id="658858"/>
    <lineage>
        <taxon>Eukaryota</taxon>
        <taxon>Metamonada</taxon>
        <taxon>Diplomonadida</taxon>
        <taxon>Hexamitidae</taxon>
        <taxon>Giardiinae</taxon>
        <taxon>Giardia</taxon>
    </lineage>
</organism>
<evidence type="ECO:0000256" key="5">
    <source>
        <dbReference type="ARBA" id="ARBA00022737"/>
    </source>
</evidence>
<dbReference type="PANTHER" id="PTHR14885:SF1">
    <property type="entry name" value="CILIA- AND FLAGELLA-ASSOCIATED PROTEIN 43"/>
    <property type="match status" value="1"/>
</dbReference>
<evidence type="ECO:0000256" key="3">
    <source>
        <dbReference type="ARBA" id="ARBA00022490"/>
    </source>
</evidence>
<dbReference type="VEuPathDB" id="GiardiaDB:GLP15_1777"/>
<keyword evidence="5" id="KW-0677">Repeat</keyword>
<comment type="subcellular location">
    <subcellularLocation>
        <location evidence="1">Cell projection</location>
        <location evidence="1">Cilium</location>
    </subcellularLocation>
    <subcellularLocation>
        <location evidence="2">Cytoplasm</location>
        <location evidence="2">Cytoskeleton</location>
    </subcellularLocation>
</comment>
<gene>
    <name evidence="10" type="ORF">GLP15_1777</name>
</gene>
<dbReference type="GO" id="GO:0005930">
    <property type="term" value="C:axoneme"/>
    <property type="evidence" value="ECO:0007669"/>
    <property type="project" value="TreeGrafter"/>
</dbReference>
<evidence type="ECO:0000256" key="2">
    <source>
        <dbReference type="ARBA" id="ARBA00004245"/>
    </source>
</evidence>
<feature type="non-terminal residue" evidence="10">
    <location>
        <position position="966"/>
    </location>
</feature>
<evidence type="ECO:0000256" key="4">
    <source>
        <dbReference type="ARBA" id="ARBA00022574"/>
    </source>
</evidence>
<dbReference type="OrthoDB" id="10328039at2759"/>
<evidence type="ECO:0000256" key="8">
    <source>
        <dbReference type="ARBA" id="ARBA00023273"/>
    </source>
</evidence>
<dbReference type="EMBL" id="ACVC01000215">
    <property type="protein sequence ID" value="EFO61628.1"/>
    <property type="molecule type" value="Genomic_DNA"/>
</dbReference>
<keyword evidence="6" id="KW-0175">Coiled coil</keyword>
<keyword evidence="8" id="KW-0966">Cell projection</keyword>
<evidence type="ECO:0000313" key="10">
    <source>
        <dbReference type="EMBL" id="EFO61628.1"/>
    </source>
</evidence>
<evidence type="ECO:0000256" key="7">
    <source>
        <dbReference type="ARBA" id="ARBA00023212"/>
    </source>
</evidence>
<evidence type="ECO:0000313" key="11">
    <source>
        <dbReference type="Proteomes" id="UP000008974"/>
    </source>
</evidence>
<keyword evidence="4" id="KW-0853">WD repeat</keyword>
<comment type="caution">
    <text evidence="10">The sequence shown here is derived from an EMBL/GenBank/DDBJ whole genome shotgun (WGS) entry which is preliminary data.</text>
</comment>
<name>E1F779_GIAIA</name>
<keyword evidence="3" id="KW-0963">Cytoplasm</keyword>